<protein>
    <submittedName>
        <fullName evidence="1">Uncharacterized protein</fullName>
    </submittedName>
</protein>
<accession>A0ACC1YM79</accession>
<sequence length="114" mass="13605">MMMSNIERQHLAFRATILFPFVLYLTLNIEENRYFKLRGNGVGGRGRNLLIMEGSVVEWRIYKLWNEVLMLPYFTCCVDHVLPKLLHTSHYSFFSFLCLFSFFCFSFCFPFSFV</sequence>
<proteinExistence type="predicted"/>
<dbReference type="EMBL" id="CM051395">
    <property type="protein sequence ID" value="KAJ4724896.1"/>
    <property type="molecule type" value="Genomic_DNA"/>
</dbReference>
<gene>
    <name evidence="1" type="ORF">OWV82_003831</name>
</gene>
<organism evidence="1 2">
    <name type="scientific">Melia azedarach</name>
    <name type="common">Chinaberry tree</name>
    <dbReference type="NCBI Taxonomy" id="155640"/>
    <lineage>
        <taxon>Eukaryota</taxon>
        <taxon>Viridiplantae</taxon>
        <taxon>Streptophyta</taxon>
        <taxon>Embryophyta</taxon>
        <taxon>Tracheophyta</taxon>
        <taxon>Spermatophyta</taxon>
        <taxon>Magnoliopsida</taxon>
        <taxon>eudicotyledons</taxon>
        <taxon>Gunneridae</taxon>
        <taxon>Pentapetalae</taxon>
        <taxon>rosids</taxon>
        <taxon>malvids</taxon>
        <taxon>Sapindales</taxon>
        <taxon>Meliaceae</taxon>
        <taxon>Melia</taxon>
    </lineage>
</organism>
<name>A0ACC1YM79_MELAZ</name>
<comment type="caution">
    <text evidence="1">The sequence shown here is derived from an EMBL/GenBank/DDBJ whole genome shotgun (WGS) entry which is preliminary data.</text>
</comment>
<keyword evidence="2" id="KW-1185">Reference proteome</keyword>
<dbReference type="Proteomes" id="UP001164539">
    <property type="component" value="Chromosome 2"/>
</dbReference>
<evidence type="ECO:0000313" key="1">
    <source>
        <dbReference type="EMBL" id="KAJ4724896.1"/>
    </source>
</evidence>
<evidence type="ECO:0000313" key="2">
    <source>
        <dbReference type="Proteomes" id="UP001164539"/>
    </source>
</evidence>
<reference evidence="1 2" key="1">
    <citation type="journal article" date="2023" name="Science">
        <title>Complex scaffold remodeling in plant triterpene biosynthesis.</title>
        <authorList>
            <person name="De La Pena R."/>
            <person name="Hodgson H."/>
            <person name="Liu J.C."/>
            <person name="Stephenson M.J."/>
            <person name="Martin A.C."/>
            <person name="Owen C."/>
            <person name="Harkess A."/>
            <person name="Leebens-Mack J."/>
            <person name="Jimenez L.E."/>
            <person name="Osbourn A."/>
            <person name="Sattely E.S."/>
        </authorList>
    </citation>
    <scope>NUCLEOTIDE SEQUENCE [LARGE SCALE GENOMIC DNA]</scope>
    <source>
        <strain evidence="2">cv. JPN11</strain>
        <tissue evidence="1">Leaf</tissue>
    </source>
</reference>